<organism evidence="2 3">
    <name type="scientific">Tritrichomonas foetus</name>
    <dbReference type="NCBI Taxonomy" id="1144522"/>
    <lineage>
        <taxon>Eukaryota</taxon>
        <taxon>Metamonada</taxon>
        <taxon>Parabasalia</taxon>
        <taxon>Tritrichomonadida</taxon>
        <taxon>Tritrichomonadidae</taxon>
        <taxon>Tritrichomonas</taxon>
    </lineage>
</organism>
<keyword evidence="1" id="KW-0175">Coiled coil</keyword>
<evidence type="ECO:0000256" key="1">
    <source>
        <dbReference type="SAM" id="Coils"/>
    </source>
</evidence>
<dbReference type="EMBL" id="MLAK01001416">
    <property type="protein sequence ID" value="OHS93269.1"/>
    <property type="molecule type" value="Genomic_DNA"/>
</dbReference>
<evidence type="ECO:0000313" key="3">
    <source>
        <dbReference type="Proteomes" id="UP000179807"/>
    </source>
</evidence>
<sequence length="248" mass="28953">MSEARANFYRPEYLPHDHSNLDSVYDYLKSRVNFALRSAIEYPAVLPLHPNASLFNEIIYLSKATAYYTKDDWEELLIRINKLIDQRTLDNRKVHFKIAQQTQELLKLEESQSEMSEEKIEALNAAHQIDLINTRKRNLTKEIQWLEKMRGQLSEDPRVEVIRQKRAKLQKFDDAITDLQNSNAGSLKQLQWSIMKKENEIILLEGEIEAVQSRIDMIGSTLPEEDLFEKTSYTTEELALLDYSSTAE</sequence>
<comment type="caution">
    <text evidence="2">The sequence shown here is derived from an EMBL/GenBank/DDBJ whole genome shotgun (WGS) entry which is preliminary data.</text>
</comment>
<keyword evidence="3" id="KW-1185">Reference proteome</keyword>
<protein>
    <submittedName>
        <fullName evidence="2">Uncharacterized protein</fullName>
    </submittedName>
</protein>
<dbReference type="AlphaFoldDB" id="A0A1J4J750"/>
<dbReference type="Proteomes" id="UP000179807">
    <property type="component" value="Unassembled WGS sequence"/>
</dbReference>
<gene>
    <name evidence="2" type="ORF">TRFO_40425</name>
</gene>
<proteinExistence type="predicted"/>
<dbReference type="RefSeq" id="XP_068346406.1">
    <property type="nucleotide sequence ID" value="XM_068513197.1"/>
</dbReference>
<name>A0A1J4J750_9EUKA</name>
<feature type="coiled-coil region" evidence="1">
    <location>
        <begin position="98"/>
        <end position="214"/>
    </location>
</feature>
<reference evidence="2" key="1">
    <citation type="submission" date="2016-10" db="EMBL/GenBank/DDBJ databases">
        <authorList>
            <person name="Benchimol M."/>
            <person name="Almeida L.G."/>
            <person name="Vasconcelos A.T."/>
            <person name="Perreira-Neves A."/>
            <person name="Rosa I.A."/>
            <person name="Tasca T."/>
            <person name="Bogo M.R."/>
            <person name="de Souza W."/>
        </authorList>
    </citation>
    <scope>NUCLEOTIDE SEQUENCE [LARGE SCALE GENOMIC DNA]</scope>
    <source>
        <strain evidence="2">K</strain>
    </source>
</reference>
<evidence type="ECO:0000313" key="2">
    <source>
        <dbReference type="EMBL" id="OHS93269.1"/>
    </source>
</evidence>
<dbReference type="VEuPathDB" id="TrichDB:TRFO_40425"/>
<accession>A0A1J4J750</accession>
<dbReference type="GeneID" id="94847901"/>